<keyword evidence="2" id="KW-1185">Reference proteome</keyword>
<comment type="caution">
    <text evidence="1">The sequence shown here is derived from an EMBL/GenBank/DDBJ whole genome shotgun (WGS) entry which is preliminary data.</text>
</comment>
<evidence type="ECO:0000313" key="2">
    <source>
        <dbReference type="Proteomes" id="UP001602245"/>
    </source>
</evidence>
<dbReference type="RefSeq" id="WP_157297142.1">
    <property type="nucleotide sequence ID" value="NZ_JBIAZU010000006.1"/>
</dbReference>
<protein>
    <submittedName>
        <fullName evidence="1">Uncharacterized protein</fullName>
    </submittedName>
</protein>
<dbReference type="Proteomes" id="UP001602245">
    <property type="component" value="Unassembled WGS sequence"/>
</dbReference>
<dbReference type="EMBL" id="JBIAZU010000006">
    <property type="protein sequence ID" value="MFF5294557.1"/>
    <property type="molecule type" value="Genomic_DNA"/>
</dbReference>
<name>A0ABW6WQV3_9ACTN</name>
<evidence type="ECO:0000313" key="1">
    <source>
        <dbReference type="EMBL" id="MFF5294557.1"/>
    </source>
</evidence>
<proteinExistence type="predicted"/>
<gene>
    <name evidence="1" type="ORF">ACFY35_34390</name>
</gene>
<accession>A0ABW6WQV3</accession>
<organism evidence="1 2">
    <name type="scientific">Paractinoplanes globisporus</name>
    <dbReference type="NCBI Taxonomy" id="113565"/>
    <lineage>
        <taxon>Bacteria</taxon>
        <taxon>Bacillati</taxon>
        <taxon>Actinomycetota</taxon>
        <taxon>Actinomycetes</taxon>
        <taxon>Micromonosporales</taxon>
        <taxon>Micromonosporaceae</taxon>
        <taxon>Paractinoplanes</taxon>
    </lineage>
</organism>
<sequence length="84" mass="9008">MEPLAAVSLATSGGSRPAGWQAQVRIDYVINKVAQTHRGQSEHEVAQAIHDQLRAVGVVPNGRQIAQYANAISSLPEIPPNNKK</sequence>
<reference evidence="1 2" key="1">
    <citation type="submission" date="2024-10" db="EMBL/GenBank/DDBJ databases">
        <title>The Natural Products Discovery Center: Release of the First 8490 Sequenced Strains for Exploring Actinobacteria Biosynthetic Diversity.</title>
        <authorList>
            <person name="Kalkreuter E."/>
            <person name="Kautsar S.A."/>
            <person name="Yang D."/>
            <person name="Bader C.D."/>
            <person name="Teijaro C.N."/>
            <person name="Fluegel L."/>
            <person name="Davis C.M."/>
            <person name="Simpson J.R."/>
            <person name="Lauterbach L."/>
            <person name="Steele A.D."/>
            <person name="Gui C."/>
            <person name="Meng S."/>
            <person name="Li G."/>
            <person name="Viehrig K."/>
            <person name="Ye F."/>
            <person name="Su P."/>
            <person name="Kiefer A.F."/>
            <person name="Nichols A."/>
            <person name="Cepeda A.J."/>
            <person name="Yan W."/>
            <person name="Fan B."/>
            <person name="Jiang Y."/>
            <person name="Adhikari A."/>
            <person name="Zheng C.-J."/>
            <person name="Schuster L."/>
            <person name="Cowan T.M."/>
            <person name="Smanski M.J."/>
            <person name="Chevrette M.G."/>
            <person name="De Carvalho L.P.S."/>
            <person name="Shen B."/>
        </authorList>
    </citation>
    <scope>NUCLEOTIDE SEQUENCE [LARGE SCALE GENOMIC DNA]</scope>
    <source>
        <strain evidence="1 2">NPDC000087</strain>
    </source>
</reference>